<accession>A0ABS1QPW5</accession>
<proteinExistence type="predicted"/>
<dbReference type="InterPro" id="IPR003494">
    <property type="entry name" value="SHS2_FtsA"/>
</dbReference>
<reference evidence="3" key="1">
    <citation type="submission" date="2021-01" db="EMBL/GenBank/DDBJ databases">
        <title>Genome public.</title>
        <authorList>
            <person name="Liu C."/>
            <person name="Sun Q."/>
        </authorList>
    </citation>
    <scope>NUCLEOTIDE SEQUENCE [LARGE SCALE GENOMIC DNA]</scope>
    <source>
        <strain evidence="3">CGMCC 1.18722</strain>
    </source>
</reference>
<dbReference type="PIRSF" id="PIRSF019169">
    <property type="entry name" value="PilM"/>
    <property type="match status" value="1"/>
</dbReference>
<dbReference type="Pfam" id="PF11104">
    <property type="entry name" value="PilM_2"/>
    <property type="match status" value="1"/>
</dbReference>
<dbReference type="EMBL" id="JAERTZ010000012">
    <property type="protein sequence ID" value="MBL1376627.1"/>
    <property type="molecule type" value="Genomic_DNA"/>
</dbReference>
<gene>
    <name evidence="2" type="primary">pilM</name>
    <name evidence="2" type="ORF">JKV55_04645</name>
</gene>
<comment type="caution">
    <text evidence="2">The sequence shown here is derived from an EMBL/GenBank/DDBJ whole genome shotgun (WGS) entry which is preliminary data.</text>
</comment>
<dbReference type="NCBIfam" id="TIGR01175">
    <property type="entry name" value="pilM"/>
    <property type="match status" value="1"/>
</dbReference>
<evidence type="ECO:0000313" key="2">
    <source>
        <dbReference type="EMBL" id="MBL1376627.1"/>
    </source>
</evidence>
<dbReference type="InterPro" id="IPR005883">
    <property type="entry name" value="PilM"/>
</dbReference>
<keyword evidence="3" id="KW-1185">Reference proteome</keyword>
<dbReference type="InterPro" id="IPR050696">
    <property type="entry name" value="FtsA/MreB"/>
</dbReference>
<dbReference type="Gene3D" id="3.30.1490.300">
    <property type="match status" value="1"/>
</dbReference>
<dbReference type="SUPFAM" id="SSF53067">
    <property type="entry name" value="Actin-like ATPase domain"/>
    <property type="match status" value="2"/>
</dbReference>
<dbReference type="Proteomes" id="UP000638570">
    <property type="component" value="Unassembled WGS sequence"/>
</dbReference>
<sequence>MLSFSRGRRFPWLVGIDFGTSSIKAVALRGTPGHYSLDAVASIPTPKSSIIDHQLLDVGQVVMALRQLRRQLHCRCDHAATAVTGNSVITKMILVPRNLSAEELENQVLLEAEQHIPYPLDEISLDYESLGINAHHPERENILLSAARTESISTRLSALQQAGWHTRVVDIGVHALARAVNACLAADNTHAGMLSLVDIGAECLTFAVIEEGEVIHSRLQHFGGAQLTRELCKLTDMAEDSVEQAKIDGTLPPALRQDTEQQYITAVLQHVRRNVQLFCSSSGNKPPAALFLSGGGSLLPELAPVLEQELSIPVLQPDFGRLFEQGPREGTDAAYMTALGLALRGGTPCPI</sequence>
<dbReference type="PANTHER" id="PTHR32432">
    <property type="entry name" value="CELL DIVISION PROTEIN FTSA-RELATED"/>
    <property type="match status" value="1"/>
</dbReference>
<organism evidence="2 3">
    <name type="scientific">Zobellella iuensis</name>
    <dbReference type="NCBI Taxonomy" id="2803811"/>
    <lineage>
        <taxon>Bacteria</taxon>
        <taxon>Pseudomonadati</taxon>
        <taxon>Pseudomonadota</taxon>
        <taxon>Gammaproteobacteria</taxon>
        <taxon>Aeromonadales</taxon>
        <taxon>Aeromonadaceae</taxon>
        <taxon>Zobellella</taxon>
    </lineage>
</organism>
<feature type="domain" description="SHS2" evidence="1">
    <location>
        <begin position="13"/>
        <end position="180"/>
    </location>
</feature>
<dbReference type="Gene3D" id="3.30.420.40">
    <property type="match status" value="2"/>
</dbReference>
<name>A0ABS1QPW5_9GAMM</name>
<dbReference type="RefSeq" id="WP_202082661.1">
    <property type="nucleotide sequence ID" value="NZ_JAERTZ010000012.1"/>
</dbReference>
<dbReference type="InterPro" id="IPR043129">
    <property type="entry name" value="ATPase_NBD"/>
</dbReference>
<evidence type="ECO:0000259" key="1">
    <source>
        <dbReference type="SMART" id="SM00842"/>
    </source>
</evidence>
<dbReference type="SMART" id="SM00842">
    <property type="entry name" value="FtsA"/>
    <property type="match status" value="1"/>
</dbReference>
<protein>
    <submittedName>
        <fullName evidence="2">Type IV pilus assembly protein PilM</fullName>
    </submittedName>
</protein>
<dbReference type="PANTHER" id="PTHR32432:SF3">
    <property type="entry name" value="ETHANOLAMINE UTILIZATION PROTEIN EUTJ"/>
    <property type="match status" value="1"/>
</dbReference>
<dbReference type="CDD" id="cd24049">
    <property type="entry name" value="ASKHA_NBD_PilM"/>
    <property type="match status" value="1"/>
</dbReference>
<evidence type="ECO:0000313" key="3">
    <source>
        <dbReference type="Proteomes" id="UP000638570"/>
    </source>
</evidence>